<dbReference type="InterPro" id="IPR002123">
    <property type="entry name" value="Plipid/glycerol_acylTrfase"/>
</dbReference>
<dbReference type="GO" id="GO:0016746">
    <property type="term" value="F:acyltransferase activity"/>
    <property type="evidence" value="ECO:0007669"/>
    <property type="project" value="UniProtKB-KW"/>
</dbReference>
<dbReference type="PANTHER" id="PTHR10434:SF64">
    <property type="entry name" value="1-ACYL-SN-GLYCEROL-3-PHOSPHATE ACYLTRANSFERASE-RELATED"/>
    <property type="match status" value="1"/>
</dbReference>
<comment type="catalytic activity">
    <reaction evidence="7">
        <text>a 1-acyl-sn-glycero-3-phosphate + an acyl-CoA = a 1,2-diacyl-sn-glycero-3-phosphate + CoA</text>
        <dbReference type="Rhea" id="RHEA:19709"/>
        <dbReference type="ChEBI" id="CHEBI:57287"/>
        <dbReference type="ChEBI" id="CHEBI:57970"/>
        <dbReference type="ChEBI" id="CHEBI:58342"/>
        <dbReference type="ChEBI" id="CHEBI:58608"/>
        <dbReference type="EC" id="2.3.1.51"/>
    </reaction>
</comment>
<keyword evidence="4 7" id="KW-0808">Transferase</keyword>
<evidence type="ECO:0000256" key="3">
    <source>
        <dbReference type="ARBA" id="ARBA00022516"/>
    </source>
</evidence>
<accession>A0ABX8RH02</accession>
<dbReference type="PANTHER" id="PTHR10434">
    <property type="entry name" value="1-ACYL-SN-GLYCEROL-3-PHOSPHATE ACYLTRANSFERASE"/>
    <property type="match status" value="1"/>
</dbReference>
<keyword evidence="5 7" id="KW-0443">Lipid metabolism</keyword>
<keyword evidence="7" id="KW-1208">Phospholipid metabolism</keyword>
<evidence type="ECO:0000256" key="5">
    <source>
        <dbReference type="ARBA" id="ARBA00023098"/>
    </source>
</evidence>
<keyword evidence="10" id="KW-1185">Reference proteome</keyword>
<sequence>MFRTIYIAFYFLVDQIFLIPKAWQIEKLEKQGKIKEMNNLLHTISYSWGRRIVHASGSKINISGLENIPEGPVVFISNHQGNFDIPILLGFIDKPKAFIAKIELSKIPVFSKWIRKIKCIFIDRNDPRQSLRAINDGVKILKEGHSMIIFPEGTRSKGPKMARFKKGSLRLATKAKVPIVPITIDGSYKIMEANGKLNIKPAEVKVTISKPIYTDNLTKEEESVLSDKVYEIIKSHLS</sequence>
<dbReference type="NCBIfam" id="TIGR00530">
    <property type="entry name" value="AGP_acyltrn"/>
    <property type="match status" value="1"/>
</dbReference>
<dbReference type="EC" id="2.3.1.51" evidence="7"/>
<keyword evidence="7" id="KW-0594">Phospholipid biosynthesis</keyword>
<dbReference type="InterPro" id="IPR004552">
    <property type="entry name" value="AGP_acyltrans"/>
</dbReference>
<feature type="domain" description="Phospholipid/glycerol acyltransferase" evidence="8">
    <location>
        <begin position="73"/>
        <end position="187"/>
    </location>
</feature>
<evidence type="ECO:0000313" key="9">
    <source>
        <dbReference type="EMBL" id="QXM07000.1"/>
    </source>
</evidence>
<evidence type="ECO:0000259" key="8">
    <source>
        <dbReference type="SMART" id="SM00563"/>
    </source>
</evidence>
<evidence type="ECO:0000256" key="7">
    <source>
        <dbReference type="RuleBase" id="RU361267"/>
    </source>
</evidence>
<dbReference type="Pfam" id="PF01553">
    <property type="entry name" value="Acyltransferase"/>
    <property type="match status" value="1"/>
</dbReference>
<dbReference type="SMART" id="SM00563">
    <property type="entry name" value="PlsC"/>
    <property type="match status" value="1"/>
</dbReference>
<dbReference type="CDD" id="cd07989">
    <property type="entry name" value="LPLAT_AGPAT-like"/>
    <property type="match status" value="1"/>
</dbReference>
<evidence type="ECO:0000256" key="1">
    <source>
        <dbReference type="ARBA" id="ARBA00005189"/>
    </source>
</evidence>
<comment type="pathway">
    <text evidence="1">Lipid metabolism.</text>
</comment>
<evidence type="ECO:0000256" key="2">
    <source>
        <dbReference type="ARBA" id="ARBA00008655"/>
    </source>
</evidence>
<keyword evidence="6 7" id="KW-0012">Acyltransferase</keyword>
<protein>
    <recommendedName>
        <fullName evidence="7">1-acyl-sn-glycerol-3-phosphate acyltransferase</fullName>
        <ecNumber evidence="7">2.3.1.51</ecNumber>
    </recommendedName>
</protein>
<dbReference type="Proteomes" id="UP000886818">
    <property type="component" value="Chromosome"/>
</dbReference>
<evidence type="ECO:0000256" key="4">
    <source>
        <dbReference type="ARBA" id="ARBA00022679"/>
    </source>
</evidence>
<comment type="similarity">
    <text evidence="2 7">Belongs to the 1-acyl-sn-glycerol-3-phosphate acyltransferase family.</text>
</comment>
<keyword evidence="3 7" id="KW-0444">Lipid biosynthesis</keyword>
<dbReference type="RefSeq" id="WP_218283692.1">
    <property type="nucleotide sequence ID" value="NZ_CP078093.1"/>
</dbReference>
<dbReference type="EMBL" id="CP078093">
    <property type="protein sequence ID" value="QXM07000.1"/>
    <property type="molecule type" value="Genomic_DNA"/>
</dbReference>
<comment type="domain">
    <text evidence="7">The HXXXXD motif is essential for acyltransferase activity and may constitute the binding site for the phosphate moiety of the glycerol-3-phosphate.</text>
</comment>
<evidence type="ECO:0000313" key="10">
    <source>
        <dbReference type="Proteomes" id="UP000886818"/>
    </source>
</evidence>
<organism evidence="9 10">
    <name type="scientific">Crassaminicella indica</name>
    <dbReference type="NCBI Taxonomy" id="2855394"/>
    <lineage>
        <taxon>Bacteria</taxon>
        <taxon>Bacillati</taxon>
        <taxon>Bacillota</taxon>
        <taxon>Clostridia</taxon>
        <taxon>Eubacteriales</taxon>
        <taxon>Clostridiaceae</taxon>
        <taxon>Crassaminicella</taxon>
    </lineage>
</organism>
<evidence type="ECO:0000256" key="6">
    <source>
        <dbReference type="ARBA" id="ARBA00023315"/>
    </source>
</evidence>
<reference evidence="9" key="1">
    <citation type="submission" date="2021-07" db="EMBL/GenBank/DDBJ databases">
        <title>Complete genome sequence of Crassaminicella sp. 143-21, isolated from a deep-sea hydrothermal vent.</title>
        <authorList>
            <person name="Li X."/>
        </authorList>
    </citation>
    <scope>NUCLEOTIDE SEQUENCE</scope>
    <source>
        <strain evidence="9">143-21</strain>
    </source>
</reference>
<gene>
    <name evidence="9" type="ORF">KVH43_04595</name>
</gene>
<name>A0ABX8RH02_9CLOT</name>
<proteinExistence type="inferred from homology"/>